<protein>
    <submittedName>
        <fullName evidence="9">DedA family protein</fullName>
    </submittedName>
</protein>
<name>A0ABV6A0R9_9PSEU</name>
<reference evidence="9 10" key="1">
    <citation type="submission" date="2024-09" db="EMBL/GenBank/DDBJ databases">
        <authorList>
            <person name="Sun Q."/>
            <person name="Mori K."/>
        </authorList>
    </citation>
    <scope>NUCLEOTIDE SEQUENCE [LARGE SCALE GENOMIC DNA]</scope>
    <source>
        <strain evidence="9 10">TBRC 7907</strain>
    </source>
</reference>
<proteinExistence type="inferred from homology"/>
<evidence type="ECO:0000256" key="5">
    <source>
        <dbReference type="ARBA" id="ARBA00022989"/>
    </source>
</evidence>
<keyword evidence="10" id="KW-1185">Reference proteome</keyword>
<dbReference type="EMBL" id="JBHLZU010000018">
    <property type="protein sequence ID" value="MFB9906740.1"/>
    <property type="molecule type" value="Genomic_DNA"/>
</dbReference>
<dbReference type="Proteomes" id="UP001589693">
    <property type="component" value="Unassembled WGS sequence"/>
</dbReference>
<evidence type="ECO:0000256" key="7">
    <source>
        <dbReference type="RuleBase" id="RU367016"/>
    </source>
</evidence>
<dbReference type="Pfam" id="PF09335">
    <property type="entry name" value="VTT_dom"/>
    <property type="match status" value="1"/>
</dbReference>
<dbReference type="PANTHER" id="PTHR30353">
    <property type="entry name" value="INNER MEMBRANE PROTEIN DEDA-RELATED"/>
    <property type="match status" value="1"/>
</dbReference>
<evidence type="ECO:0000256" key="1">
    <source>
        <dbReference type="ARBA" id="ARBA00004651"/>
    </source>
</evidence>
<evidence type="ECO:0000256" key="4">
    <source>
        <dbReference type="ARBA" id="ARBA00022692"/>
    </source>
</evidence>
<comment type="similarity">
    <text evidence="2 7">Belongs to the DedA family.</text>
</comment>
<feature type="transmembrane region" description="Helical" evidence="7">
    <location>
        <begin position="182"/>
        <end position="201"/>
    </location>
</feature>
<comment type="caution">
    <text evidence="9">The sequence shown here is derived from an EMBL/GenBank/DDBJ whole genome shotgun (WGS) entry which is preliminary data.</text>
</comment>
<sequence>MTAALTNLAWDPLGSSGPVLIWAVVVGFIFAECALIIGLFLPGDSLLFTAGVLLAQQDLPGNAWGLAAATTLVAIWGNDVGYRIGVRTGTRVLAREGGKVLNRENLERARNFLDRYGFWAIVAARWLPWVRTLAPMIAGAARMDRRRFFWSSVIGSITWAPLLILFGYYAAGLLDRYPWLKVAAIIAFLAVVLTGTVYGAVRFRQDMKRPIDESADTTPPQSR</sequence>
<feature type="transmembrane region" description="Helical" evidence="7">
    <location>
        <begin position="20"/>
        <end position="41"/>
    </location>
</feature>
<keyword evidence="6 7" id="KW-0472">Membrane</keyword>
<evidence type="ECO:0000259" key="8">
    <source>
        <dbReference type="Pfam" id="PF09335"/>
    </source>
</evidence>
<dbReference type="InterPro" id="IPR032818">
    <property type="entry name" value="DedA-like"/>
</dbReference>
<evidence type="ECO:0000313" key="10">
    <source>
        <dbReference type="Proteomes" id="UP001589693"/>
    </source>
</evidence>
<dbReference type="InterPro" id="IPR032816">
    <property type="entry name" value="VTT_dom"/>
</dbReference>
<dbReference type="PANTHER" id="PTHR30353:SF0">
    <property type="entry name" value="TRANSMEMBRANE PROTEIN"/>
    <property type="match status" value="1"/>
</dbReference>
<evidence type="ECO:0000313" key="9">
    <source>
        <dbReference type="EMBL" id="MFB9906740.1"/>
    </source>
</evidence>
<feature type="domain" description="VTT" evidence="8">
    <location>
        <begin position="41"/>
        <end position="168"/>
    </location>
</feature>
<comment type="subcellular location">
    <subcellularLocation>
        <location evidence="1 7">Cell membrane</location>
        <topology evidence="1 7">Multi-pass membrane protein</topology>
    </subcellularLocation>
</comment>
<keyword evidence="4 7" id="KW-0812">Transmembrane</keyword>
<accession>A0ABV6A0R9</accession>
<evidence type="ECO:0000256" key="3">
    <source>
        <dbReference type="ARBA" id="ARBA00022475"/>
    </source>
</evidence>
<keyword evidence="3 7" id="KW-1003">Cell membrane</keyword>
<evidence type="ECO:0000256" key="6">
    <source>
        <dbReference type="ARBA" id="ARBA00023136"/>
    </source>
</evidence>
<dbReference type="RefSeq" id="WP_377855536.1">
    <property type="nucleotide sequence ID" value="NZ_JBHLZU010000018.1"/>
</dbReference>
<feature type="transmembrane region" description="Helical" evidence="7">
    <location>
        <begin position="148"/>
        <end position="170"/>
    </location>
</feature>
<keyword evidence="5 7" id="KW-1133">Transmembrane helix</keyword>
<gene>
    <name evidence="9" type="ORF">ACFFQA_22630</name>
</gene>
<organism evidence="9 10">
    <name type="scientific">Allokutzneria oryzae</name>
    <dbReference type="NCBI Taxonomy" id="1378989"/>
    <lineage>
        <taxon>Bacteria</taxon>
        <taxon>Bacillati</taxon>
        <taxon>Actinomycetota</taxon>
        <taxon>Actinomycetes</taxon>
        <taxon>Pseudonocardiales</taxon>
        <taxon>Pseudonocardiaceae</taxon>
        <taxon>Allokutzneria</taxon>
    </lineage>
</organism>
<comment type="caution">
    <text evidence="7">Lacks conserved residue(s) required for the propagation of feature annotation.</text>
</comment>
<evidence type="ECO:0000256" key="2">
    <source>
        <dbReference type="ARBA" id="ARBA00010792"/>
    </source>
</evidence>